<organism evidence="1 2">
    <name type="scientific">Halorussus caseinilyticus</name>
    <dbReference type="NCBI Taxonomy" id="3034025"/>
    <lineage>
        <taxon>Archaea</taxon>
        <taxon>Methanobacteriati</taxon>
        <taxon>Methanobacteriota</taxon>
        <taxon>Stenosarchaea group</taxon>
        <taxon>Halobacteria</taxon>
        <taxon>Halobacteriales</taxon>
        <taxon>Haladaptataceae</taxon>
        <taxon>Halorussus</taxon>
    </lineage>
</organism>
<dbReference type="AlphaFoldDB" id="A0ABD5WGK6"/>
<reference evidence="1 2" key="1">
    <citation type="journal article" date="2019" name="Int. J. Syst. Evol. Microbiol.">
        <title>The Global Catalogue of Microorganisms (GCM) 10K type strain sequencing project: providing services to taxonomists for standard genome sequencing and annotation.</title>
        <authorList>
            <consortium name="The Broad Institute Genomics Platform"/>
            <consortium name="The Broad Institute Genome Sequencing Center for Infectious Disease"/>
            <person name="Wu L."/>
            <person name="Ma J."/>
        </authorList>
    </citation>
    <scope>NUCLEOTIDE SEQUENCE [LARGE SCALE GENOMIC DNA]</scope>
    <source>
        <strain evidence="1 2">DT72</strain>
    </source>
</reference>
<evidence type="ECO:0008006" key="3">
    <source>
        <dbReference type="Google" id="ProtNLM"/>
    </source>
</evidence>
<dbReference type="Proteomes" id="UP001596407">
    <property type="component" value="Unassembled WGS sequence"/>
</dbReference>
<evidence type="ECO:0000313" key="2">
    <source>
        <dbReference type="Proteomes" id="UP001596407"/>
    </source>
</evidence>
<protein>
    <recommendedName>
        <fullName evidence="3">Restriction endonuclease</fullName>
    </recommendedName>
</protein>
<keyword evidence="2" id="KW-1185">Reference proteome</keyword>
<accession>A0ABD5WGK6</accession>
<evidence type="ECO:0000313" key="1">
    <source>
        <dbReference type="EMBL" id="MFC7079627.1"/>
    </source>
</evidence>
<dbReference type="RefSeq" id="WP_382209100.1">
    <property type="nucleotide sequence ID" value="NZ_JBHSZH010000005.1"/>
</dbReference>
<gene>
    <name evidence="1" type="ORF">ACFQJ6_05210</name>
</gene>
<dbReference type="EMBL" id="JBHSZH010000005">
    <property type="protein sequence ID" value="MFC7079627.1"/>
    <property type="molecule type" value="Genomic_DNA"/>
</dbReference>
<comment type="caution">
    <text evidence="1">The sequence shown here is derived from an EMBL/GenBank/DDBJ whole genome shotgun (WGS) entry which is preliminary data.</text>
</comment>
<sequence length="304" mass="35271">MDPHDYLDAAAESLKEVKGETYDVLDVGKPETTDEAVELSQVINKITPIVANTIEFRIAEYLNENMDLPDGARWERQDPEFPDVVLKGIDGGEPGIEIKAWYPLSTEMTGRFRETQRHLQDGLTKIAILAWLPEWVIYGEPQIVDVFVDDALEVAQSRDDKYHDPPQYLVMEPQDTSNRTRNLQQSNVRGHRFQEDDEERIEEAEQLTEDLALKTDEYDSSFEYHRKLGRLYSEFEYRQESNFAKLARLKHTPLDDFDDKVMNSLFAGRTIVDWRSAIRQEDENATRTCSMEISASKSRWIRTS</sequence>
<proteinExistence type="predicted"/>
<name>A0ABD5WGK6_9EURY</name>